<dbReference type="GO" id="GO:0005634">
    <property type="term" value="C:nucleus"/>
    <property type="evidence" value="ECO:0007669"/>
    <property type="project" value="UniProtKB-SubCell"/>
</dbReference>
<keyword evidence="4" id="KW-0678">Repressor</keyword>
<evidence type="ECO:0000256" key="3">
    <source>
        <dbReference type="ARBA" id="ARBA00022490"/>
    </source>
</evidence>
<evidence type="ECO:0000256" key="11">
    <source>
        <dbReference type="ARBA" id="ARBA00032531"/>
    </source>
</evidence>
<dbReference type="PANTHER" id="PTHR13162">
    <property type="entry name" value="CCR4-NOT TRANSCRIPTION COMPLEX"/>
    <property type="match status" value="1"/>
</dbReference>
<feature type="region of interest" description="Disordered" evidence="13">
    <location>
        <begin position="1049"/>
        <end position="1074"/>
    </location>
</feature>
<dbReference type="Pfam" id="PF16415">
    <property type="entry name" value="CNOT1_CAF1_bind"/>
    <property type="match status" value="1"/>
</dbReference>
<comment type="subcellular location">
    <subcellularLocation>
        <location evidence="2">Cytoplasm</location>
    </subcellularLocation>
    <subcellularLocation>
        <location evidence="1">Nucleus</location>
    </subcellularLocation>
</comment>
<feature type="compositionally biased region" description="Low complexity" evidence="13">
    <location>
        <begin position="1049"/>
        <end position="1068"/>
    </location>
</feature>
<evidence type="ECO:0000313" key="21">
    <source>
        <dbReference type="Proteomes" id="UP000000305"/>
    </source>
</evidence>
<evidence type="ECO:0000256" key="2">
    <source>
        <dbReference type="ARBA" id="ARBA00004496"/>
    </source>
</evidence>
<dbReference type="GO" id="GO:0017148">
    <property type="term" value="P:negative regulation of translation"/>
    <property type="evidence" value="ECO:0007669"/>
    <property type="project" value="InterPro"/>
</dbReference>
<reference evidence="20 21" key="1">
    <citation type="journal article" date="2011" name="Science">
        <title>The ecoresponsive genome of Daphnia pulex.</title>
        <authorList>
            <person name="Colbourne J.K."/>
            <person name="Pfrender M.E."/>
            <person name="Gilbert D."/>
            <person name="Thomas W.K."/>
            <person name="Tucker A."/>
            <person name="Oakley T.H."/>
            <person name="Tokishita S."/>
            <person name="Aerts A."/>
            <person name="Arnold G.J."/>
            <person name="Basu M.K."/>
            <person name="Bauer D.J."/>
            <person name="Caceres C.E."/>
            <person name="Carmel L."/>
            <person name="Casola C."/>
            <person name="Choi J.H."/>
            <person name="Detter J.C."/>
            <person name="Dong Q."/>
            <person name="Dusheyko S."/>
            <person name="Eads B.D."/>
            <person name="Frohlich T."/>
            <person name="Geiler-Samerotte K.A."/>
            <person name="Gerlach D."/>
            <person name="Hatcher P."/>
            <person name="Jogdeo S."/>
            <person name="Krijgsveld J."/>
            <person name="Kriventseva E.V."/>
            <person name="Kultz D."/>
            <person name="Laforsch C."/>
            <person name="Lindquist E."/>
            <person name="Lopez J."/>
            <person name="Manak J.R."/>
            <person name="Muller J."/>
            <person name="Pangilinan J."/>
            <person name="Patwardhan R.P."/>
            <person name="Pitluck S."/>
            <person name="Pritham E.J."/>
            <person name="Rechtsteiner A."/>
            <person name="Rho M."/>
            <person name="Rogozin I.B."/>
            <person name="Sakarya O."/>
            <person name="Salamov A."/>
            <person name="Schaack S."/>
            <person name="Shapiro H."/>
            <person name="Shiga Y."/>
            <person name="Skalitzky C."/>
            <person name="Smith Z."/>
            <person name="Souvorov A."/>
            <person name="Sung W."/>
            <person name="Tang Z."/>
            <person name="Tsuchiya D."/>
            <person name="Tu H."/>
            <person name="Vos H."/>
            <person name="Wang M."/>
            <person name="Wolf Y.I."/>
            <person name="Yamagata H."/>
            <person name="Yamada T."/>
            <person name="Ye Y."/>
            <person name="Shaw J.R."/>
            <person name="Andrews J."/>
            <person name="Crease T.J."/>
            <person name="Tang H."/>
            <person name="Lucas S.M."/>
            <person name="Robertson H.M."/>
            <person name="Bork P."/>
            <person name="Koonin E.V."/>
            <person name="Zdobnov E.M."/>
            <person name="Grigoriev I.V."/>
            <person name="Lynch M."/>
            <person name="Boore J.L."/>
        </authorList>
    </citation>
    <scope>NUCLEOTIDE SEQUENCE [LARGE SCALE GENOMIC DNA]</scope>
</reference>
<dbReference type="Pfam" id="PF16418">
    <property type="entry name" value="CNOT1_HEAT"/>
    <property type="match status" value="1"/>
</dbReference>
<evidence type="ECO:0000259" key="16">
    <source>
        <dbReference type="Pfam" id="PF16415"/>
    </source>
</evidence>
<dbReference type="Pfam" id="PF23590">
    <property type="entry name" value="NOT1_connector"/>
    <property type="match status" value="1"/>
</dbReference>
<evidence type="ECO:0000256" key="1">
    <source>
        <dbReference type="ARBA" id="ARBA00004123"/>
    </source>
</evidence>
<evidence type="ECO:0000256" key="10">
    <source>
        <dbReference type="ARBA" id="ARBA00025717"/>
    </source>
</evidence>
<keyword evidence="21" id="KW-1185">Reference proteome</keyword>
<dbReference type="Pfam" id="PF12842">
    <property type="entry name" value="DUF3819"/>
    <property type="match status" value="1"/>
</dbReference>
<dbReference type="FunFam" id="1.25.40.180:FF:000005">
    <property type="entry name" value="Ccr4-not transcription complex subunit 1 isoform"/>
    <property type="match status" value="1"/>
</dbReference>
<feature type="compositionally biased region" description="Polar residues" evidence="13">
    <location>
        <begin position="331"/>
        <end position="341"/>
    </location>
</feature>
<dbReference type="PANTHER" id="PTHR13162:SF8">
    <property type="entry name" value="CCR4-NOT TRANSCRIPTION COMPLEX SUBUNIT 1"/>
    <property type="match status" value="1"/>
</dbReference>
<keyword evidence="9" id="KW-0539">Nucleus</keyword>
<feature type="region of interest" description="Disordered" evidence="13">
    <location>
        <begin position="811"/>
        <end position="834"/>
    </location>
</feature>
<dbReference type="GO" id="GO:0031047">
    <property type="term" value="P:regulatory ncRNA-mediated gene silencing"/>
    <property type="evidence" value="ECO:0007669"/>
    <property type="project" value="UniProtKB-KW"/>
</dbReference>
<dbReference type="Pfam" id="PF04054">
    <property type="entry name" value="Not1"/>
    <property type="match status" value="1"/>
</dbReference>
<evidence type="ECO:0000259" key="18">
    <source>
        <dbReference type="Pfam" id="PF16418"/>
    </source>
</evidence>
<dbReference type="InterPro" id="IPR024557">
    <property type="entry name" value="CNOT1_dom_4"/>
</dbReference>
<dbReference type="Gene3D" id="1.25.40.790">
    <property type="match status" value="1"/>
</dbReference>
<comment type="similarity">
    <text evidence="10">Belongs to the CNOT1 family.</text>
</comment>
<keyword evidence="5" id="KW-0810">Translation regulation</keyword>
<dbReference type="EMBL" id="GL732584">
    <property type="protein sequence ID" value="EFX74246.1"/>
    <property type="molecule type" value="Genomic_DNA"/>
</dbReference>
<dbReference type="STRING" id="6669.E9H1W9"/>
<dbReference type="FunCoup" id="E9H1W9">
    <property type="interactions" value="2164"/>
</dbReference>
<dbReference type="InterPro" id="IPR055454">
    <property type="entry name" value="CNOT1-like_NOT1_connector"/>
</dbReference>
<dbReference type="Gene3D" id="1.25.40.800">
    <property type="match status" value="1"/>
</dbReference>
<dbReference type="InterPro" id="IPR032193">
    <property type="entry name" value="CNOT1_TTP_bind"/>
</dbReference>
<dbReference type="InParanoid" id="E9H1W9"/>
<dbReference type="HOGENOM" id="CLU_000286_3_0_1"/>
<keyword evidence="6" id="KW-0805">Transcription regulation</keyword>
<dbReference type="CDD" id="cd20710">
    <property type="entry name" value="NOT1_connector"/>
    <property type="match status" value="1"/>
</dbReference>
<dbReference type="GO" id="GO:0000932">
    <property type="term" value="C:P-body"/>
    <property type="evidence" value="ECO:0000318"/>
    <property type="project" value="GO_Central"/>
</dbReference>
<dbReference type="Pfam" id="PF16417">
    <property type="entry name" value="CNOT1_TTP_bind"/>
    <property type="match status" value="1"/>
</dbReference>
<feature type="domain" description="CCR4-NOT transcription complex subunit 1" evidence="15">
    <location>
        <begin position="1397"/>
        <end position="1545"/>
    </location>
</feature>
<dbReference type="InterPro" id="IPR040398">
    <property type="entry name" value="Not1"/>
</dbReference>
<dbReference type="Gene3D" id="1.25.40.180">
    <property type="match status" value="1"/>
</dbReference>
<evidence type="ECO:0000256" key="13">
    <source>
        <dbReference type="SAM" id="MobiDB-lite"/>
    </source>
</evidence>
<feature type="domain" description="CCR4-NOT transcription complex subunit 1 HEAT repeat" evidence="18">
    <location>
        <begin position="522"/>
        <end position="674"/>
    </location>
</feature>
<evidence type="ECO:0000256" key="5">
    <source>
        <dbReference type="ARBA" id="ARBA00022845"/>
    </source>
</evidence>
<dbReference type="Proteomes" id="UP000000305">
    <property type="component" value="Unassembled WGS sequence"/>
</dbReference>
<feature type="domain" description="CCR4-NOT transcription complex subunit 1 TTP binding" evidence="17">
    <location>
        <begin position="854"/>
        <end position="1031"/>
    </location>
</feature>
<dbReference type="InterPro" id="IPR032194">
    <property type="entry name" value="CNOT1_HEAT"/>
</dbReference>
<evidence type="ECO:0000259" key="19">
    <source>
        <dbReference type="Pfam" id="PF23590"/>
    </source>
</evidence>
<evidence type="ECO:0000256" key="12">
    <source>
        <dbReference type="ARBA" id="ARBA00071432"/>
    </source>
</evidence>
<feature type="domain" description="CCR4-NOT transcription complex subunit 1 CAF1-binding" evidence="16">
    <location>
        <begin position="1096"/>
        <end position="1317"/>
    </location>
</feature>
<evidence type="ECO:0000313" key="20">
    <source>
        <dbReference type="EMBL" id="EFX74246.1"/>
    </source>
</evidence>
<dbReference type="eggNOG" id="KOG1831">
    <property type="taxonomic scope" value="Eukaryota"/>
</dbReference>
<sequence length="2396" mass="266886">MSLDSLSLALTQIQYLVNSLNKKNYLQSRNSIEELVTIYGIEAERHLLCCCLAGVDFVGLGNGESSSSVKSNNPGKEKEREQLLADFFGHCITQPAFPSLLNSALEQPLRSNFTRSVQQQFKSNSAVISNFCRFLRLSRSQEVVLRIALLETFNPEARSQSILIIRQKLSELLKNFADQDRNTAPLEGGLQESSPEVIHYILSRLINEPDTFGISKDLLEDVLSCLRRDYPRELVPVILAPILYKEQGVDYTCHKMAHETNSLTKNMVETSLADLILETGYPFTSSLEECRANITTFGFRELSPPSVARAITYMARTPTGLDEHSLRHLRNGTSQSWPEQESSGDKSDEGLPTSWNMEIFVQVVTELAPSLNWKEIVSELDHPSFLIRDRAGLRLLLTALQLGLQTQGATFPAELLYQSWNNAEAQLSLLSQLMRNTDLFCIADYPHHAINVEILKSPPEPDNKKLASWKCLGLLETLLNLLENGGLYSQVQELLKEPVQHCPDVLVLGLLQLTQPMTKLRQELLSSLIPVFLGNHPNSAIILHHVWHAQSPLVKPLVMHAMAEWYMRAEHDQARLSRILDVAQDLKALSMLLNVQRFPFVIDLSCLASRREYLKLDKWLTDKMREHGETFVAACVNFLHQRCPQISGKVKEEAGLKPTQLPSDTLAIMLSCLQVWTGNVSQELSDTINTMVANCNVLNRARAQPPPGVLKPIRPGSGVGVDVSFPPGTLSSQLFPPPGVDSTGLSPSLSSMGLGPPTSSGFAVNIGSNTLGGNTPAPGSPGKLFSSMSLLETGNEFTNPLGIGIPSSMASGSGNGQSSMGTSNIGSGTAGSPGSIVNGPVRVGMNPHLGQERRTGDVSSAFADMPQAVSKDIEDETNSYFQRIYNQSPSTPTLTVDEVLELLKKFQHSTNRREREIFDCMLRNLFEEYRFFPQYPDRELHITAQLFGGIMEHGLVTYMALGVALRYVLEAVRKPHGTKMYYFGITALDRFRHRLKEYPQYCQHLASIPHFREFPPHLIEYIDNGSRGVEPPNRPHGPVLPQVTTAAKTTTPTTPTTTVAGKTTSTAAPMSGRPSIANATNIDTLLVASEKDVLIVDPPESVQDKVSFIFNNLSQLNLTQKCEELRDIVGEEHWSWVAQYLVMKRASIEPNFHTLYSNFLDTLKLSELSRLVIGETFRNIKVLLRSDKGIANFSDRTLLKNLGHWLGLLMLSKNRPILQGDIDLKSILVEAYHKGQQELLYVVPFVAKVLESCAKSKVFKPPNPWTLGIMNVLAELHQEPDLKLNLKFEVEVLCKTLAIDIHDLKPGVVFKDHNRLSRLEPQLSQPQLQQMYQPAPQTAAATTTTAAAAATTTATTCWLTCPPDPRFSYLDINVTSLAGLAQHLVVNNNIPLLTAHPNLRILIRPAVERAVQECIHPVVDWSMKIALTTCEQIIKKDFSLDADDTRMRAAAHHMVRSLSAGTALIRCRDHLLLTIANNLKTAFSAALQRSTSPQQKELVEQAATLTAQDNVEPACAFIQKTAVEKSISEIDKRLATEFDLRKHARNEGRRYYDPAVFAYQADRMPEPIRLKMSGVTPQQAAVYEEFARYIPGFLPVTERDAAMLVPKMIPTFTNDEIGVILEKVAMELERFLQSLLPLGSSTQAVAIGSLLEAVILARSSREHGAHITLLQKAFEGLVESLTSFATTGNDPEAVVRFRDAHLLVLKALQDPQAYGPQWTNRQVTRCWAECREEFRYNLDILDCLVRAHLINLQQFDMQLASVLEQALNAGIGSSILALGFAMQLVHVYLLEGPASGAPVVITENDLANTIEILTRIAAHARQPPDGLATILELLRAGHETGLMDRATGGPGGPTALIHSGIAQARDYDDPHGLPEKTEYLLQEWVAMYHLPNAGRDSSKAFGHFVTQMSLHGVLKTDDLITRFFRLCTQFCVDISYRALASEPTADLIRSKAFHTLDAYVRLIALLIKHSGDANNGVTKVNLLNKVLGIVAGVLLQDQEVRGAEFQQLAYHRILIMLFLELNAPEQVLDSINFQVLTAFCHTLHILRPAKAPGFAYAWLEIVSHRVFIGRLLSITPQQKGWGMYAQLLIDLFKFLAPFLRNAELSKPVSMLYKGTLRVLLVLLHDFPEFLCDYHYGFCDVIPPNCIQMRNLILSAFPRNMRLPDPFTPNLKVDMLPEISHAPRVLTHFAAMIQPPTLKKDLDSYLKTRGPVTFLSELRSVVQVSPEPGMHYNLPLLNALVLYVGTQAIQSIQTKGLSPSMATIGHSSYMDIFQSLAVNLDTEGRYLFINAIANQLRYPNSHTHYFSCVLLCLFAEANSEAIQEQITRVLLERLIVNRPHPWGLLITFIELIKNPVFKFWNHEFVHCAPEIEKLFESVARSCMVVQKQTPRDAENHD</sequence>
<dbReference type="KEGG" id="dpx:DAPPUDRAFT_324499"/>
<feature type="domain" description="CCR4-Not complex component Not1 C-terminal" evidence="14">
    <location>
        <begin position="2019"/>
        <end position="2378"/>
    </location>
</feature>
<protein>
    <recommendedName>
        <fullName evidence="12">CCR4-NOT transcription complex subunit 1</fullName>
    </recommendedName>
    <alternativeName>
        <fullName evidence="11">CCR4-associated factor 1</fullName>
    </alternativeName>
</protein>
<evidence type="ECO:0000259" key="15">
    <source>
        <dbReference type="Pfam" id="PF12842"/>
    </source>
</evidence>
<dbReference type="FunFam" id="1.25.40.840:FF:000001">
    <property type="entry name" value="Ccr4-not transcription complex subunit 1 isoform"/>
    <property type="match status" value="1"/>
</dbReference>
<dbReference type="OMA" id="VECHYQL"/>
<feature type="domain" description="CCR4-NOT transcription complex subunit 1-like NOT1 connector" evidence="19">
    <location>
        <begin position="1619"/>
        <end position="1835"/>
    </location>
</feature>
<dbReference type="InterPro" id="IPR007196">
    <property type="entry name" value="CCR4-Not_Not1_C"/>
</dbReference>
<name>E9H1W9_DAPPU</name>
<gene>
    <name evidence="20" type="ORF">DAPPUDRAFT_324499</name>
</gene>
<feature type="compositionally biased region" description="Polar residues" evidence="13">
    <location>
        <begin position="811"/>
        <end position="832"/>
    </location>
</feature>
<dbReference type="InterPro" id="IPR032191">
    <property type="entry name" value="CNOT1_CAF1_bind"/>
</dbReference>
<feature type="region of interest" description="Disordered" evidence="13">
    <location>
        <begin position="324"/>
        <end position="351"/>
    </location>
</feature>
<keyword evidence="3" id="KW-0963">Cytoplasm</keyword>
<evidence type="ECO:0000256" key="7">
    <source>
        <dbReference type="ARBA" id="ARBA00023158"/>
    </source>
</evidence>
<dbReference type="GO" id="GO:0000288">
    <property type="term" value="P:nuclear-transcribed mRNA catabolic process, deadenylation-dependent decay"/>
    <property type="evidence" value="ECO:0000318"/>
    <property type="project" value="GO_Central"/>
</dbReference>
<accession>E9H1W9</accession>
<evidence type="ECO:0000256" key="8">
    <source>
        <dbReference type="ARBA" id="ARBA00023163"/>
    </source>
</evidence>
<evidence type="ECO:0000256" key="9">
    <source>
        <dbReference type="ARBA" id="ARBA00023242"/>
    </source>
</evidence>
<evidence type="ECO:0000256" key="4">
    <source>
        <dbReference type="ARBA" id="ARBA00022491"/>
    </source>
</evidence>
<organism evidence="20 21">
    <name type="scientific">Daphnia pulex</name>
    <name type="common">Water flea</name>
    <dbReference type="NCBI Taxonomy" id="6669"/>
    <lineage>
        <taxon>Eukaryota</taxon>
        <taxon>Metazoa</taxon>
        <taxon>Ecdysozoa</taxon>
        <taxon>Arthropoda</taxon>
        <taxon>Crustacea</taxon>
        <taxon>Branchiopoda</taxon>
        <taxon>Diplostraca</taxon>
        <taxon>Cladocera</taxon>
        <taxon>Anomopoda</taxon>
        <taxon>Daphniidae</taxon>
        <taxon>Daphnia</taxon>
    </lineage>
</organism>
<evidence type="ECO:0000256" key="6">
    <source>
        <dbReference type="ARBA" id="ARBA00023015"/>
    </source>
</evidence>
<evidence type="ECO:0000259" key="14">
    <source>
        <dbReference type="Pfam" id="PF04054"/>
    </source>
</evidence>
<keyword evidence="8" id="KW-0804">Transcription</keyword>
<dbReference type="GO" id="GO:0030015">
    <property type="term" value="C:CCR4-NOT core complex"/>
    <property type="evidence" value="ECO:0000318"/>
    <property type="project" value="GO_Central"/>
</dbReference>
<dbReference type="FunFam" id="1.25.40.800:FF:000001">
    <property type="entry name" value="CCR4-NOT transcription complex subunit 1"/>
    <property type="match status" value="1"/>
</dbReference>
<dbReference type="OrthoDB" id="1933107at2759"/>
<proteinExistence type="inferred from homology"/>
<dbReference type="Gene3D" id="1.25.40.840">
    <property type="entry name" value="CCR4-NOT transcription complex subunit 1 TTP binding domain"/>
    <property type="match status" value="1"/>
</dbReference>
<dbReference type="InterPro" id="IPR038535">
    <property type="entry name" value="CNOT1_TTP_bind_sf"/>
</dbReference>
<keyword evidence="7" id="KW-0943">RNA-mediated gene silencing</keyword>
<dbReference type="FunFam" id="1.25.40.790:FF:000001">
    <property type="entry name" value="Ccr4-not transcription complex subunit 1 isoform"/>
    <property type="match status" value="1"/>
</dbReference>
<dbReference type="GO" id="GO:0060090">
    <property type="term" value="F:molecular adaptor activity"/>
    <property type="evidence" value="ECO:0000318"/>
    <property type="project" value="GO_Central"/>
</dbReference>
<evidence type="ECO:0000259" key="17">
    <source>
        <dbReference type="Pfam" id="PF16417"/>
    </source>
</evidence>